<proteinExistence type="predicted"/>
<evidence type="ECO:0000313" key="3">
    <source>
        <dbReference type="Proteomes" id="UP000050761"/>
    </source>
</evidence>
<reference evidence="2 3" key="1">
    <citation type="submission" date="2018-11" db="EMBL/GenBank/DDBJ databases">
        <authorList>
            <consortium name="Pathogen Informatics"/>
        </authorList>
    </citation>
    <scope>NUCLEOTIDE SEQUENCE [LARGE SCALE GENOMIC DNA]</scope>
</reference>
<evidence type="ECO:0000313" key="2">
    <source>
        <dbReference type="EMBL" id="VDO19812.1"/>
    </source>
</evidence>
<evidence type="ECO:0000256" key="1">
    <source>
        <dbReference type="SAM" id="MobiDB-lite"/>
    </source>
</evidence>
<sequence length="132" mass="14355">MDVRKQSPNAAIAATGKDSPRLSAQSSRSMFPYWTDERRVFSKNEPSASSSGRSCPVKVLSSETNIWAPVMPEKSGAKRSLGLGSGSRKQSGVGSTPPMKEPPLDVYALRRRKERAKENEAARTATMVRLSS</sequence>
<accession>A0A183F5I7</accession>
<name>A0A183F5I7_HELPZ</name>
<feature type="region of interest" description="Disordered" evidence="1">
    <location>
        <begin position="113"/>
        <end position="132"/>
    </location>
</feature>
<organism evidence="3 4">
    <name type="scientific">Heligmosomoides polygyrus</name>
    <name type="common">Parasitic roundworm</name>
    <dbReference type="NCBI Taxonomy" id="6339"/>
    <lineage>
        <taxon>Eukaryota</taxon>
        <taxon>Metazoa</taxon>
        <taxon>Ecdysozoa</taxon>
        <taxon>Nematoda</taxon>
        <taxon>Chromadorea</taxon>
        <taxon>Rhabditida</taxon>
        <taxon>Rhabditina</taxon>
        <taxon>Rhabditomorpha</taxon>
        <taxon>Strongyloidea</taxon>
        <taxon>Heligmosomidae</taxon>
        <taxon>Heligmosomoides</taxon>
    </lineage>
</organism>
<feature type="region of interest" description="Disordered" evidence="1">
    <location>
        <begin position="1"/>
        <end position="29"/>
    </location>
</feature>
<dbReference type="Proteomes" id="UP000050761">
    <property type="component" value="Unassembled WGS sequence"/>
</dbReference>
<feature type="region of interest" description="Disordered" evidence="1">
    <location>
        <begin position="70"/>
        <end position="105"/>
    </location>
</feature>
<accession>A0A3P7WQJ0</accession>
<dbReference type="AlphaFoldDB" id="A0A183F5I7"/>
<keyword evidence="3" id="KW-1185">Reference proteome</keyword>
<protein>
    <submittedName>
        <fullName evidence="4">BZIP domain-containing protein</fullName>
    </submittedName>
</protein>
<dbReference type="WBParaSite" id="HPBE_0000142901-mRNA-1">
    <property type="protein sequence ID" value="HPBE_0000142901-mRNA-1"/>
    <property type="gene ID" value="HPBE_0000142901"/>
</dbReference>
<evidence type="ECO:0000313" key="4">
    <source>
        <dbReference type="WBParaSite" id="HPBE_0000142901-mRNA-1"/>
    </source>
</evidence>
<gene>
    <name evidence="2" type="ORF">HPBE_LOCUS1430</name>
</gene>
<reference evidence="4" key="2">
    <citation type="submission" date="2019-09" db="UniProtKB">
        <authorList>
            <consortium name="WormBaseParasite"/>
        </authorList>
    </citation>
    <scope>IDENTIFICATION</scope>
</reference>
<dbReference type="EMBL" id="UZAH01001564">
    <property type="protein sequence ID" value="VDO19812.1"/>
    <property type="molecule type" value="Genomic_DNA"/>
</dbReference>